<reference evidence="2 3" key="1">
    <citation type="submission" date="2014-08" db="EMBL/GenBank/DDBJ databases">
        <authorList>
            <person name="Chen Y.-H."/>
        </authorList>
    </citation>
    <scope>NUCLEOTIDE SEQUENCE [LARGE SCALE GENOMIC DNA]</scope>
</reference>
<dbReference type="AlphaFoldDB" id="A0A0T7FWF4"/>
<dbReference type="EMBL" id="CCRH01000016">
    <property type="protein sequence ID" value="CDZ39327.1"/>
    <property type="molecule type" value="Genomic_DNA"/>
</dbReference>
<keyword evidence="1" id="KW-1133">Transmembrane helix</keyword>
<accession>A0A0T7FWF4</accession>
<name>A0A0T7FWF4_NEOGA</name>
<feature type="transmembrane region" description="Helical" evidence="1">
    <location>
        <begin position="6"/>
        <end position="26"/>
    </location>
</feature>
<organism evidence="2 3">
    <name type="scientific">Neorhizobium galegae bv. officinalis</name>
    <dbReference type="NCBI Taxonomy" id="323656"/>
    <lineage>
        <taxon>Bacteria</taxon>
        <taxon>Pseudomonadati</taxon>
        <taxon>Pseudomonadota</taxon>
        <taxon>Alphaproteobacteria</taxon>
        <taxon>Hyphomicrobiales</taxon>
        <taxon>Rhizobiaceae</taxon>
        <taxon>Rhizobium/Agrobacterium group</taxon>
        <taxon>Neorhizobium</taxon>
    </lineage>
</organism>
<evidence type="ECO:0000256" key="1">
    <source>
        <dbReference type="SAM" id="Phobius"/>
    </source>
</evidence>
<keyword evidence="1" id="KW-0472">Membrane</keyword>
<evidence type="ECO:0000313" key="2">
    <source>
        <dbReference type="EMBL" id="CDZ39327.1"/>
    </source>
</evidence>
<sequence>MPTETIVVVSFIVGAFVVFAAALAFASATSSK</sequence>
<gene>
    <name evidence="2" type="ORF">NGAL_HAMBI1145_48100</name>
</gene>
<evidence type="ECO:0000313" key="3">
    <source>
        <dbReference type="Proteomes" id="UP000046176"/>
    </source>
</evidence>
<keyword evidence="1" id="KW-0812">Transmembrane</keyword>
<protein>
    <submittedName>
        <fullName evidence="2">Uncharacterized protein</fullName>
    </submittedName>
</protein>
<proteinExistence type="predicted"/>
<dbReference type="Proteomes" id="UP000046176">
    <property type="component" value="Unassembled WGS sequence"/>
</dbReference>